<evidence type="ECO:0000313" key="1">
    <source>
        <dbReference type="EMBL" id="ARN22575.1"/>
    </source>
</evidence>
<dbReference type="Pfam" id="PF13692">
    <property type="entry name" value="Glyco_trans_1_4"/>
    <property type="match status" value="1"/>
</dbReference>
<keyword evidence="2" id="KW-1185">Reference proteome</keyword>
<dbReference type="STRING" id="946333.A4W93_23170"/>
<dbReference type="RefSeq" id="WP_085752880.1">
    <property type="nucleotide sequence ID" value="NZ_BSPR01000018.1"/>
</dbReference>
<dbReference type="OrthoDB" id="9807209at2"/>
<organism evidence="1 2">
    <name type="scientific">Piscinibacter gummiphilus</name>
    <dbReference type="NCBI Taxonomy" id="946333"/>
    <lineage>
        <taxon>Bacteria</taxon>
        <taxon>Pseudomonadati</taxon>
        <taxon>Pseudomonadota</taxon>
        <taxon>Betaproteobacteria</taxon>
        <taxon>Burkholderiales</taxon>
        <taxon>Sphaerotilaceae</taxon>
        <taxon>Piscinibacter</taxon>
    </lineage>
</organism>
<sequence length="403" mass="44405">MARPAILFITYISPLQKWGSAQRSRLLIEALARHGTVEVLALSFGASEADHGKVSEDRLGQTRVIDLQVHSRGLARAPRFDIVSHELTREVRKLVDLDRYDLILSRYVRPAMKLALPAHVPVIVDFDDALYEPPWAALTGPKQWVGALLRLFNDRVIARARLHTAPHRHRHYFFCRHVERKAFPSLQGSVLPNLPPRPSRQGLPDYRQPATPALMFIGLLDYMPNEDAVDWFLGHVWGRVRAAVPAARFLLAGTASDDRRARWSQVEGVDVLGFVDDLAATYARASASVVPMRSGAGTNVKALEPLLYGRPVVATPLVLSGYQGVVELGDVIPTADDAETFAAHCIAVLKDPAHAEDLARRGHARIDAQLDFPMFASIVDHAVDQALAPRNAGRSTPVADRAA</sequence>
<dbReference type="SUPFAM" id="SSF53756">
    <property type="entry name" value="UDP-Glycosyltransferase/glycogen phosphorylase"/>
    <property type="match status" value="1"/>
</dbReference>
<proteinExistence type="predicted"/>
<dbReference type="PANTHER" id="PTHR12526">
    <property type="entry name" value="GLYCOSYLTRANSFERASE"/>
    <property type="match status" value="1"/>
</dbReference>
<dbReference type="EMBL" id="CP015118">
    <property type="protein sequence ID" value="ARN22575.1"/>
    <property type="molecule type" value="Genomic_DNA"/>
</dbReference>
<evidence type="ECO:0000313" key="2">
    <source>
        <dbReference type="Proteomes" id="UP000193427"/>
    </source>
</evidence>
<dbReference type="Proteomes" id="UP000193427">
    <property type="component" value="Chromosome"/>
</dbReference>
<dbReference type="CDD" id="cd03801">
    <property type="entry name" value="GT4_PimA-like"/>
    <property type="match status" value="1"/>
</dbReference>
<reference evidence="1 2" key="1">
    <citation type="submission" date="2016-04" db="EMBL/GenBank/DDBJ databases">
        <title>Complete genome sequence of natural rubber-degrading, novel Gram-negative bacterium, Rhizobacter gummiphilus strain NS21.</title>
        <authorList>
            <person name="Tabata M."/>
            <person name="Kasai D."/>
            <person name="Fukuda M."/>
        </authorList>
    </citation>
    <scope>NUCLEOTIDE SEQUENCE [LARGE SCALE GENOMIC DNA]</scope>
    <source>
        <strain evidence="1 2">NS21</strain>
    </source>
</reference>
<dbReference type="GO" id="GO:0016757">
    <property type="term" value="F:glycosyltransferase activity"/>
    <property type="evidence" value="ECO:0007669"/>
    <property type="project" value="TreeGrafter"/>
</dbReference>
<dbReference type="Gene3D" id="3.40.50.2000">
    <property type="entry name" value="Glycogen Phosphorylase B"/>
    <property type="match status" value="2"/>
</dbReference>
<name>A0A1W6LE81_9BURK</name>
<dbReference type="AlphaFoldDB" id="A0A1W6LE81"/>
<protein>
    <submittedName>
        <fullName evidence="1">Uncharacterized protein</fullName>
    </submittedName>
</protein>
<accession>A0A1W6LE81</accession>
<gene>
    <name evidence="1" type="ORF">A4W93_23170</name>
</gene>
<dbReference type="PANTHER" id="PTHR12526:SF600">
    <property type="entry name" value="GLYCOSYL TRANSFERASE GROUP 1"/>
    <property type="match status" value="1"/>
</dbReference>
<dbReference type="KEGG" id="rgu:A4W93_23170"/>